<reference evidence="3" key="1">
    <citation type="submission" date="2016-02" db="EMBL/GenBank/DDBJ databases">
        <title>RNAseq analyses of the midgut from blood- or serum-fed Ixodes ricinus ticks.</title>
        <authorList>
            <person name="Perner J."/>
            <person name="Provaznik J."/>
            <person name="Schrenkova J."/>
            <person name="Urbanova V."/>
            <person name="Ribeiro J.M."/>
            <person name="Kopacek P."/>
        </authorList>
    </citation>
    <scope>NUCLEOTIDE SEQUENCE</scope>
    <source>
        <tissue evidence="3">Gut</tissue>
    </source>
</reference>
<keyword evidence="1" id="KW-0732">Signal</keyword>
<protein>
    <submittedName>
        <fullName evidence="3">Putative conserved secreted protein</fullName>
    </submittedName>
</protein>
<dbReference type="InterPro" id="IPR001507">
    <property type="entry name" value="ZP_dom"/>
</dbReference>
<dbReference type="PANTHER" id="PTHR46560">
    <property type="entry name" value="CYPHER, ISOFORM B"/>
    <property type="match status" value="1"/>
</dbReference>
<name>A0A131XSX3_IXORI</name>
<proteinExistence type="evidence at transcript level"/>
<dbReference type="PROSITE" id="PS51034">
    <property type="entry name" value="ZP_2"/>
    <property type="match status" value="1"/>
</dbReference>
<accession>A0A131XSX3</accession>
<feature type="domain" description="ZP" evidence="2">
    <location>
        <begin position="52"/>
        <end position="145"/>
    </location>
</feature>
<dbReference type="AlphaFoldDB" id="A0A131XSX3"/>
<dbReference type="EMBL" id="GEFM01006468">
    <property type="protein sequence ID" value="JAP69328.1"/>
    <property type="molecule type" value="mRNA"/>
</dbReference>
<evidence type="ECO:0000256" key="1">
    <source>
        <dbReference type="SAM" id="SignalP"/>
    </source>
</evidence>
<sequence length="145" mass="15951">MSIRPVLLLLLACSITVCTSGALTPGREVLRAPTKQVIKNYFATDRTRVSLTCEPERFLVQINFTQPFRGVVHAGHKKGKCKIRGDGSRAYTLRVPLNDCSSTHNDATGSFTNSLTIRFHPSLELEGDEIKTLVCKFTTGEVNLG</sequence>
<feature type="chain" id="PRO_5007284060" evidence="1">
    <location>
        <begin position="22"/>
        <end position="145"/>
    </location>
</feature>
<feature type="signal peptide" evidence="1">
    <location>
        <begin position="1"/>
        <end position="21"/>
    </location>
</feature>
<dbReference type="PANTHER" id="PTHR46560:SF11">
    <property type="entry name" value="GH09980P"/>
    <property type="match status" value="1"/>
</dbReference>
<evidence type="ECO:0000313" key="3">
    <source>
        <dbReference type="EMBL" id="JAP69328.1"/>
    </source>
</evidence>
<evidence type="ECO:0000259" key="2">
    <source>
        <dbReference type="PROSITE" id="PS51034"/>
    </source>
</evidence>
<organism evidence="3">
    <name type="scientific">Ixodes ricinus</name>
    <name type="common">Common tick</name>
    <name type="synonym">Acarus ricinus</name>
    <dbReference type="NCBI Taxonomy" id="34613"/>
    <lineage>
        <taxon>Eukaryota</taxon>
        <taxon>Metazoa</taxon>
        <taxon>Ecdysozoa</taxon>
        <taxon>Arthropoda</taxon>
        <taxon>Chelicerata</taxon>
        <taxon>Arachnida</taxon>
        <taxon>Acari</taxon>
        <taxon>Parasitiformes</taxon>
        <taxon>Ixodida</taxon>
        <taxon>Ixodoidea</taxon>
        <taxon>Ixodidae</taxon>
        <taxon>Ixodinae</taxon>
        <taxon>Ixodes</taxon>
    </lineage>
</organism>